<dbReference type="AlphaFoldDB" id="C6WED6"/>
<keyword evidence="6 9" id="KW-0378">Hydrolase</keyword>
<dbReference type="HAMAP" id="MF_00161">
    <property type="entry name" value="LspA"/>
    <property type="match status" value="1"/>
</dbReference>
<evidence type="ECO:0000256" key="4">
    <source>
        <dbReference type="ARBA" id="ARBA00022692"/>
    </source>
</evidence>
<dbReference type="Pfam" id="PF01252">
    <property type="entry name" value="Peptidase_A8"/>
    <property type="match status" value="1"/>
</dbReference>
<dbReference type="GO" id="GO:0006508">
    <property type="term" value="P:proteolysis"/>
    <property type="evidence" value="ECO:0007669"/>
    <property type="project" value="UniProtKB-KW"/>
</dbReference>
<feature type="transmembrane region" description="Helical" evidence="9">
    <location>
        <begin position="58"/>
        <end position="84"/>
    </location>
</feature>
<comment type="subcellular location">
    <subcellularLocation>
        <location evidence="9">Cell membrane</location>
        <topology evidence="9">Multi-pass membrane protein</topology>
    </subcellularLocation>
</comment>
<evidence type="ECO:0000256" key="3">
    <source>
        <dbReference type="ARBA" id="ARBA00022670"/>
    </source>
</evidence>
<feature type="active site" evidence="9">
    <location>
        <position position="137"/>
    </location>
</feature>
<protein>
    <recommendedName>
        <fullName evidence="9">Lipoprotein signal peptidase</fullName>
        <ecNumber evidence="9">3.4.23.36</ecNumber>
    </recommendedName>
    <alternativeName>
        <fullName evidence="9">Prolipoprotein signal peptidase</fullName>
    </alternativeName>
    <alternativeName>
        <fullName evidence="9">Signal peptidase II</fullName>
        <shortName evidence="9">SPase II</shortName>
    </alternativeName>
</protein>
<dbReference type="eggNOG" id="COG0597">
    <property type="taxonomic scope" value="Bacteria"/>
</dbReference>
<dbReference type="NCBIfam" id="TIGR00077">
    <property type="entry name" value="lspA"/>
    <property type="match status" value="1"/>
</dbReference>
<dbReference type="EMBL" id="CP001630">
    <property type="protein sequence ID" value="ACU37736.1"/>
    <property type="molecule type" value="Genomic_DNA"/>
</dbReference>
<dbReference type="GO" id="GO:0005886">
    <property type="term" value="C:plasma membrane"/>
    <property type="evidence" value="ECO:0007669"/>
    <property type="project" value="UniProtKB-SubCell"/>
</dbReference>
<dbReference type="RefSeq" id="WP_015802623.1">
    <property type="nucleotide sequence ID" value="NC_013093.1"/>
</dbReference>
<keyword evidence="3 9" id="KW-0645">Protease</keyword>
<feature type="active site" evidence="9">
    <location>
        <position position="123"/>
    </location>
</feature>
<evidence type="ECO:0000256" key="10">
    <source>
        <dbReference type="RuleBase" id="RU000594"/>
    </source>
</evidence>
<comment type="function">
    <text evidence="9 10">This protein specifically catalyzes the removal of signal peptides from prolipoproteins.</text>
</comment>
<dbReference type="EC" id="3.4.23.36" evidence="9"/>
<evidence type="ECO:0000256" key="12">
    <source>
        <dbReference type="SAM" id="MobiDB-lite"/>
    </source>
</evidence>
<evidence type="ECO:0000256" key="8">
    <source>
        <dbReference type="ARBA" id="ARBA00023136"/>
    </source>
</evidence>
<dbReference type="PRINTS" id="PR00781">
    <property type="entry name" value="LIPOSIGPTASE"/>
</dbReference>
<keyword evidence="8 9" id="KW-0472">Membrane</keyword>
<keyword evidence="7 9" id="KW-1133">Transmembrane helix</keyword>
<evidence type="ECO:0000256" key="5">
    <source>
        <dbReference type="ARBA" id="ARBA00022750"/>
    </source>
</evidence>
<keyword evidence="5 9" id="KW-0064">Aspartyl protease</keyword>
<dbReference type="HOGENOM" id="CLU_083252_5_0_11"/>
<keyword evidence="4 9" id="KW-0812">Transmembrane</keyword>
<evidence type="ECO:0000313" key="14">
    <source>
        <dbReference type="Proteomes" id="UP000002213"/>
    </source>
</evidence>
<gene>
    <name evidence="9" type="primary">lspA</name>
    <name evidence="13" type="ordered locus">Amir_3857</name>
</gene>
<evidence type="ECO:0000256" key="7">
    <source>
        <dbReference type="ARBA" id="ARBA00022989"/>
    </source>
</evidence>
<dbReference type="STRING" id="446462.Amir_3857"/>
<sequence length="178" mass="18633">MQLDAKTTRPTGRAALFTIAAVGAVVDLAAKVLAERNLLDGPVDLGPLQLRLLHNEGVAFSLGSSLPAWVVTVVTALITLGVALYAHRTAPTTPRWGRVALALVLGGAVGNLVDRAFDGAVTDYFHTGWFATFNVADVLISAGAVLLVLVTLLTPEPKPDPEPEPEPGSTPEPEPAER</sequence>
<comment type="pathway">
    <text evidence="9">Protein modification; lipoprotein biosynthesis (signal peptide cleavage).</text>
</comment>
<name>C6WED6_ACTMD</name>
<keyword evidence="13" id="KW-0449">Lipoprotein</keyword>
<evidence type="ECO:0000256" key="2">
    <source>
        <dbReference type="ARBA" id="ARBA00022475"/>
    </source>
</evidence>
<comment type="similarity">
    <text evidence="1 9 11">Belongs to the peptidase A8 family.</text>
</comment>
<reference evidence="13 14" key="1">
    <citation type="journal article" date="2009" name="Stand. Genomic Sci.">
        <title>Complete genome sequence of Actinosynnema mirum type strain (101).</title>
        <authorList>
            <person name="Land M."/>
            <person name="Lapidus A."/>
            <person name="Mayilraj S."/>
            <person name="Chen F."/>
            <person name="Copeland A."/>
            <person name="Del Rio T.G."/>
            <person name="Nolan M."/>
            <person name="Lucas S."/>
            <person name="Tice H."/>
            <person name="Cheng J.F."/>
            <person name="Chertkov O."/>
            <person name="Bruce D."/>
            <person name="Goodwin L."/>
            <person name="Pitluck S."/>
            <person name="Rohde M."/>
            <person name="Goker M."/>
            <person name="Pati A."/>
            <person name="Ivanova N."/>
            <person name="Mavromatis K."/>
            <person name="Chen A."/>
            <person name="Palaniappan K."/>
            <person name="Hauser L."/>
            <person name="Chang Y.J."/>
            <person name="Jeffries C.C."/>
            <person name="Brettin T."/>
            <person name="Detter J.C."/>
            <person name="Han C."/>
            <person name="Chain P."/>
            <person name="Tindall B.J."/>
            <person name="Bristow J."/>
            <person name="Eisen J.A."/>
            <person name="Markowitz V."/>
            <person name="Hugenholtz P."/>
            <person name="Kyrpides N.C."/>
            <person name="Klenk H.P."/>
        </authorList>
    </citation>
    <scope>NUCLEOTIDE SEQUENCE [LARGE SCALE GENOMIC DNA]</scope>
    <source>
        <strain evidence="14">ATCC 29888 / DSM 43827 / JCM 3225 / NBRC 14064 / NCIMB 13271 / NRRL B-12336 / IMRU 3971 / 101</strain>
    </source>
</reference>
<keyword evidence="14" id="KW-1185">Reference proteome</keyword>
<feature type="compositionally biased region" description="Pro residues" evidence="12">
    <location>
        <begin position="166"/>
        <end position="178"/>
    </location>
</feature>
<dbReference type="PANTHER" id="PTHR33695">
    <property type="entry name" value="LIPOPROTEIN SIGNAL PEPTIDASE"/>
    <property type="match status" value="1"/>
</dbReference>
<comment type="catalytic activity">
    <reaction evidence="9 10">
        <text>Release of signal peptides from bacterial membrane prolipoproteins. Hydrolyzes -Xaa-Yaa-Zaa-|-(S,diacylglyceryl)Cys-, in which Xaa is hydrophobic (preferably Leu), and Yaa (Ala or Ser) and Zaa (Gly or Ala) have small, neutral side chains.</text>
        <dbReference type="EC" id="3.4.23.36"/>
    </reaction>
</comment>
<dbReference type="InterPro" id="IPR001872">
    <property type="entry name" value="Peptidase_A8"/>
</dbReference>
<comment type="caution">
    <text evidence="9">Lacks conserved residue(s) required for the propagation of feature annotation.</text>
</comment>
<feature type="transmembrane region" description="Helical" evidence="9">
    <location>
        <begin position="133"/>
        <end position="153"/>
    </location>
</feature>
<evidence type="ECO:0000256" key="11">
    <source>
        <dbReference type="RuleBase" id="RU004181"/>
    </source>
</evidence>
<accession>C6WED6</accession>
<feature type="transmembrane region" description="Helical" evidence="9">
    <location>
        <begin position="96"/>
        <end position="113"/>
    </location>
</feature>
<evidence type="ECO:0000256" key="1">
    <source>
        <dbReference type="ARBA" id="ARBA00006139"/>
    </source>
</evidence>
<dbReference type="GO" id="GO:0004190">
    <property type="term" value="F:aspartic-type endopeptidase activity"/>
    <property type="evidence" value="ECO:0007669"/>
    <property type="project" value="UniProtKB-UniRule"/>
</dbReference>
<proteinExistence type="inferred from homology"/>
<dbReference type="PANTHER" id="PTHR33695:SF1">
    <property type="entry name" value="LIPOPROTEIN SIGNAL PEPTIDASE"/>
    <property type="match status" value="1"/>
</dbReference>
<organism evidence="13 14">
    <name type="scientific">Actinosynnema mirum (strain ATCC 29888 / DSM 43827 / JCM 3225 / NBRC 14064 / NCIMB 13271 / NRRL B-12336 / IMRU 3971 / 101)</name>
    <dbReference type="NCBI Taxonomy" id="446462"/>
    <lineage>
        <taxon>Bacteria</taxon>
        <taxon>Bacillati</taxon>
        <taxon>Actinomycetota</taxon>
        <taxon>Actinomycetes</taxon>
        <taxon>Pseudonocardiales</taxon>
        <taxon>Pseudonocardiaceae</taxon>
        <taxon>Actinosynnema</taxon>
    </lineage>
</organism>
<evidence type="ECO:0000256" key="6">
    <source>
        <dbReference type="ARBA" id="ARBA00022801"/>
    </source>
</evidence>
<feature type="region of interest" description="Disordered" evidence="12">
    <location>
        <begin position="155"/>
        <end position="178"/>
    </location>
</feature>
<dbReference type="Proteomes" id="UP000002213">
    <property type="component" value="Chromosome"/>
</dbReference>
<dbReference type="UniPathway" id="UPA00665"/>
<evidence type="ECO:0000313" key="13">
    <source>
        <dbReference type="EMBL" id="ACU37736.1"/>
    </source>
</evidence>
<dbReference type="PROSITE" id="PS00855">
    <property type="entry name" value="SPASE_II"/>
    <property type="match status" value="1"/>
</dbReference>
<evidence type="ECO:0000256" key="9">
    <source>
        <dbReference type="HAMAP-Rule" id="MF_00161"/>
    </source>
</evidence>
<keyword evidence="2 9" id="KW-1003">Cell membrane</keyword>
<dbReference type="KEGG" id="ami:Amir_3857"/>